<dbReference type="AlphaFoldDB" id="A0A8H5I0K5"/>
<keyword evidence="3" id="KW-1185">Reference proteome</keyword>
<feature type="region of interest" description="Disordered" evidence="1">
    <location>
        <begin position="1"/>
        <end position="92"/>
    </location>
</feature>
<dbReference type="Proteomes" id="UP000518752">
    <property type="component" value="Unassembled WGS sequence"/>
</dbReference>
<feature type="compositionally biased region" description="Basic residues" evidence="1">
    <location>
        <begin position="38"/>
        <end position="50"/>
    </location>
</feature>
<proteinExistence type="predicted"/>
<protein>
    <submittedName>
        <fullName evidence="2">Uncharacterized protein</fullName>
    </submittedName>
</protein>
<accession>A0A8H5I0K5</accession>
<feature type="compositionally biased region" description="Low complexity" evidence="1">
    <location>
        <begin position="23"/>
        <end position="37"/>
    </location>
</feature>
<evidence type="ECO:0000313" key="2">
    <source>
        <dbReference type="EMBL" id="KAF5393044.1"/>
    </source>
</evidence>
<evidence type="ECO:0000313" key="3">
    <source>
        <dbReference type="Proteomes" id="UP000518752"/>
    </source>
</evidence>
<comment type="caution">
    <text evidence="2">The sequence shown here is derived from an EMBL/GenBank/DDBJ whole genome shotgun (WGS) entry which is preliminary data.</text>
</comment>
<reference evidence="2 3" key="1">
    <citation type="journal article" date="2020" name="ISME J.">
        <title>Uncovering the hidden diversity of litter-decomposition mechanisms in mushroom-forming fungi.</title>
        <authorList>
            <person name="Floudas D."/>
            <person name="Bentzer J."/>
            <person name="Ahren D."/>
            <person name="Johansson T."/>
            <person name="Persson P."/>
            <person name="Tunlid A."/>
        </authorList>
    </citation>
    <scope>NUCLEOTIDE SEQUENCE [LARGE SCALE GENOMIC DNA]</scope>
    <source>
        <strain evidence="2 3">CBS 406.79</strain>
    </source>
</reference>
<evidence type="ECO:0000256" key="1">
    <source>
        <dbReference type="SAM" id="MobiDB-lite"/>
    </source>
</evidence>
<dbReference type="EMBL" id="JAACJN010000003">
    <property type="protein sequence ID" value="KAF5393044.1"/>
    <property type="molecule type" value="Genomic_DNA"/>
</dbReference>
<dbReference type="OrthoDB" id="2989199at2759"/>
<organism evidence="2 3">
    <name type="scientific">Collybiopsis confluens</name>
    <dbReference type="NCBI Taxonomy" id="2823264"/>
    <lineage>
        <taxon>Eukaryota</taxon>
        <taxon>Fungi</taxon>
        <taxon>Dikarya</taxon>
        <taxon>Basidiomycota</taxon>
        <taxon>Agaricomycotina</taxon>
        <taxon>Agaricomycetes</taxon>
        <taxon>Agaricomycetidae</taxon>
        <taxon>Agaricales</taxon>
        <taxon>Marasmiineae</taxon>
        <taxon>Omphalotaceae</taxon>
        <taxon>Collybiopsis</taxon>
    </lineage>
</organism>
<name>A0A8H5I0K5_9AGAR</name>
<gene>
    <name evidence="2" type="ORF">D9757_001281</name>
</gene>
<sequence>MNIHQILNTPIPFTLPGKRKVDSVTSEAESKSLSSPSSRRKVRAAPRKPKPSSPVKDMKGKGNRSSPRLPQKKPLSFKHDTDARTASSSARQKALTSQTSIFISLASPRTKTLLARPLRILSRHVQDSVLASGAIGSLTRIPSIMDVYLDAKSPSIDFTEEVLSEIAARSRQLGMFTTSTSYGVSVETSYSYTHSDPPSSSTSRSLVNNYRQYRLLSDACAPSSSLVRGVSGLSLSGEEQISTGANVNGVLSRDITRHPDSFVRSTATWSEGLNGQ</sequence>